<accession>A0A4P9WKA9</accession>
<dbReference type="Proteomes" id="UP000269721">
    <property type="component" value="Unassembled WGS sequence"/>
</dbReference>
<dbReference type="EMBL" id="KZ994997">
    <property type="protein sequence ID" value="RKO91590.1"/>
    <property type="molecule type" value="Genomic_DNA"/>
</dbReference>
<feature type="chain" id="PRO_5020782871" description="Galactose oxidase" evidence="2">
    <location>
        <begin position="20"/>
        <end position="540"/>
    </location>
</feature>
<protein>
    <recommendedName>
        <fullName evidence="5">Galactose oxidase</fullName>
    </recommendedName>
</protein>
<evidence type="ECO:0000313" key="4">
    <source>
        <dbReference type="Proteomes" id="UP000269721"/>
    </source>
</evidence>
<dbReference type="AlphaFoldDB" id="A0A4P9WKA9"/>
<sequence>MQAFFPLVLLLLAIVAVEALPPSRDLSGLALLSCPATARGQDTLFLYGGGRPTGVWRYDIPTSNWTQLATTQPSYDTTLADTLSGGYVPAALCLNSIYGTLHDGSFTHFVLDRWNASAPGAWATVPPAQPPSTLWRSARFVLGDFFVGGFPNVPTFGSMTRATQFGHTLNGGAGAGGSDVGNNTLVMLGGNADFGTNPQPGMEVYTFDPSASTPRWTQRPVTVASGFIAPTSLYEVTCAVVGSVLFVFSDKDRTTVGQLHKLNLTSWSWISVHDPAVPIPTPVAPTVVDGALPVAPDVNLYSFARFDVDARTWDETLAPTTAATLVVSASFVMNSSIFFVDGMEGGTSPLDSTTIYHTDNNTWENGPAYPHPVNRAGGTSNGDTGYVFGGCPHALRGEKDESLEAGGPDAGRQRWGVEYGVGGTEVYSMKLNVSLGSLPVWTEQTVTTAPGAIAPTSMSTNKLSCVVAQSVLYVFSDLDKSPIGQLYQLDITSWSRISTPNINVTVSASLTIRCEPYSRSPECESRNGAKPPDPDISRDL</sequence>
<gene>
    <name evidence="3" type="ORF">BDK51DRAFT_27932</name>
</gene>
<evidence type="ECO:0000256" key="1">
    <source>
        <dbReference type="SAM" id="MobiDB-lite"/>
    </source>
</evidence>
<name>A0A4P9WKA9_9FUNG</name>
<evidence type="ECO:0008006" key="5">
    <source>
        <dbReference type="Google" id="ProtNLM"/>
    </source>
</evidence>
<keyword evidence="4" id="KW-1185">Reference proteome</keyword>
<proteinExistence type="predicted"/>
<dbReference type="PANTHER" id="PTHR23244">
    <property type="entry name" value="KELCH REPEAT DOMAIN"/>
    <property type="match status" value="1"/>
</dbReference>
<organism evidence="3 4">
    <name type="scientific">Blyttiomyces helicus</name>
    <dbReference type="NCBI Taxonomy" id="388810"/>
    <lineage>
        <taxon>Eukaryota</taxon>
        <taxon>Fungi</taxon>
        <taxon>Fungi incertae sedis</taxon>
        <taxon>Chytridiomycota</taxon>
        <taxon>Chytridiomycota incertae sedis</taxon>
        <taxon>Chytridiomycetes</taxon>
        <taxon>Chytridiomycetes incertae sedis</taxon>
        <taxon>Blyttiomyces</taxon>
    </lineage>
</organism>
<dbReference type="Gene3D" id="2.120.10.80">
    <property type="entry name" value="Kelch-type beta propeller"/>
    <property type="match status" value="2"/>
</dbReference>
<evidence type="ECO:0000256" key="2">
    <source>
        <dbReference type="SAM" id="SignalP"/>
    </source>
</evidence>
<evidence type="ECO:0000313" key="3">
    <source>
        <dbReference type="EMBL" id="RKO91590.1"/>
    </source>
</evidence>
<feature type="compositionally biased region" description="Basic and acidic residues" evidence="1">
    <location>
        <begin position="521"/>
        <end position="540"/>
    </location>
</feature>
<dbReference type="InterPro" id="IPR015915">
    <property type="entry name" value="Kelch-typ_b-propeller"/>
</dbReference>
<dbReference type="SUPFAM" id="SSF117281">
    <property type="entry name" value="Kelch motif"/>
    <property type="match status" value="1"/>
</dbReference>
<keyword evidence="2" id="KW-0732">Signal</keyword>
<reference evidence="4" key="1">
    <citation type="journal article" date="2018" name="Nat. Microbiol.">
        <title>Leveraging single-cell genomics to expand the fungal tree of life.</title>
        <authorList>
            <person name="Ahrendt S.R."/>
            <person name="Quandt C.A."/>
            <person name="Ciobanu D."/>
            <person name="Clum A."/>
            <person name="Salamov A."/>
            <person name="Andreopoulos B."/>
            <person name="Cheng J.F."/>
            <person name="Woyke T."/>
            <person name="Pelin A."/>
            <person name="Henrissat B."/>
            <person name="Reynolds N.K."/>
            <person name="Benny G.L."/>
            <person name="Smith M.E."/>
            <person name="James T.Y."/>
            <person name="Grigoriev I.V."/>
        </authorList>
    </citation>
    <scope>NUCLEOTIDE SEQUENCE [LARGE SCALE GENOMIC DNA]</scope>
</reference>
<feature type="region of interest" description="Disordered" evidence="1">
    <location>
        <begin position="518"/>
        <end position="540"/>
    </location>
</feature>
<feature type="signal peptide" evidence="2">
    <location>
        <begin position="1"/>
        <end position="19"/>
    </location>
</feature>